<feature type="domain" description="SnoaL-like" evidence="1">
    <location>
        <begin position="9"/>
        <end position="112"/>
    </location>
</feature>
<dbReference type="AlphaFoldDB" id="A0A7Y9LDD3"/>
<dbReference type="PANTHER" id="PTHR38436:SF1">
    <property type="entry name" value="ESTER CYCLASE"/>
    <property type="match status" value="1"/>
</dbReference>
<accession>A0A7Y9LDD3</accession>
<keyword evidence="3" id="KW-1185">Reference proteome</keyword>
<evidence type="ECO:0000313" key="2">
    <source>
        <dbReference type="EMBL" id="NYE72660.1"/>
    </source>
</evidence>
<gene>
    <name evidence="2" type="ORF">BKA15_003989</name>
</gene>
<evidence type="ECO:0000313" key="3">
    <source>
        <dbReference type="Proteomes" id="UP000569914"/>
    </source>
</evidence>
<name>A0A7Y9LDD3_9ACTN</name>
<dbReference type="InterPro" id="IPR009959">
    <property type="entry name" value="Cyclase_SnoaL-like"/>
</dbReference>
<proteinExistence type="predicted"/>
<dbReference type="SUPFAM" id="SSF54427">
    <property type="entry name" value="NTF2-like"/>
    <property type="match status" value="1"/>
</dbReference>
<dbReference type="GO" id="GO:0030638">
    <property type="term" value="P:polyketide metabolic process"/>
    <property type="evidence" value="ECO:0007669"/>
    <property type="project" value="InterPro"/>
</dbReference>
<dbReference type="EMBL" id="JACCBU010000001">
    <property type="protein sequence ID" value="NYE72660.1"/>
    <property type="molecule type" value="Genomic_DNA"/>
</dbReference>
<dbReference type="InterPro" id="IPR032710">
    <property type="entry name" value="NTF2-like_dom_sf"/>
</dbReference>
<protein>
    <submittedName>
        <fullName evidence="2">Ketosteroid isomerase-like protein</fullName>
    </submittedName>
</protein>
<evidence type="ECO:0000259" key="1">
    <source>
        <dbReference type="Pfam" id="PF12680"/>
    </source>
</evidence>
<dbReference type="Pfam" id="PF12680">
    <property type="entry name" value="SnoaL_2"/>
    <property type="match status" value="1"/>
</dbReference>
<dbReference type="GO" id="GO:0016853">
    <property type="term" value="F:isomerase activity"/>
    <property type="evidence" value="ECO:0007669"/>
    <property type="project" value="UniProtKB-KW"/>
</dbReference>
<dbReference type="PANTHER" id="PTHR38436">
    <property type="entry name" value="POLYKETIDE CYCLASE SNOAL-LIKE DOMAIN"/>
    <property type="match status" value="1"/>
</dbReference>
<dbReference type="Gene3D" id="3.10.450.50">
    <property type="match status" value="1"/>
</dbReference>
<dbReference type="InterPro" id="IPR037401">
    <property type="entry name" value="SnoaL-like"/>
</dbReference>
<dbReference type="RefSeq" id="WP_179753617.1">
    <property type="nucleotide sequence ID" value="NZ_JACCBU010000001.1"/>
</dbReference>
<dbReference type="Proteomes" id="UP000569914">
    <property type="component" value="Unassembled WGS sequence"/>
</dbReference>
<keyword evidence="2" id="KW-0413">Isomerase</keyword>
<comment type="caution">
    <text evidence="2">The sequence shown here is derived from an EMBL/GenBank/DDBJ whole genome shotgun (WGS) entry which is preliminary data.</text>
</comment>
<reference evidence="2 3" key="1">
    <citation type="submission" date="2020-07" db="EMBL/GenBank/DDBJ databases">
        <title>Sequencing the genomes of 1000 actinobacteria strains.</title>
        <authorList>
            <person name="Klenk H.-P."/>
        </authorList>
    </citation>
    <scope>NUCLEOTIDE SEQUENCE [LARGE SCALE GENOMIC DNA]</scope>
    <source>
        <strain evidence="2 3">DSM 22083</strain>
    </source>
</reference>
<sequence length="120" mass="13394">MVHAAESAVREYFDRIFGRRDLTACQDLLAENYVDHDAPAGTPAGPAATRAFLETFLREHDPLEFELVELVAGGDSVAVRARWRGRRTDTGAPLQQDGLLLIKIDPAGRLAERWSAYREE</sequence>
<organism evidence="2 3">
    <name type="scientific">Microlunatus parietis</name>
    <dbReference type="NCBI Taxonomy" id="682979"/>
    <lineage>
        <taxon>Bacteria</taxon>
        <taxon>Bacillati</taxon>
        <taxon>Actinomycetota</taxon>
        <taxon>Actinomycetes</taxon>
        <taxon>Propionibacteriales</taxon>
        <taxon>Propionibacteriaceae</taxon>
        <taxon>Microlunatus</taxon>
    </lineage>
</organism>